<dbReference type="AlphaFoldDB" id="A0A0G2I1U6"/>
<evidence type="ECO:0000313" key="12">
    <source>
        <dbReference type="EMBL" id="KKZ64567.1"/>
    </source>
</evidence>
<evidence type="ECO:0000256" key="3">
    <source>
        <dbReference type="ARBA" id="ARBA00011217"/>
    </source>
</evidence>
<dbReference type="GO" id="GO:0043111">
    <property type="term" value="P:replication fork arrest"/>
    <property type="evidence" value="ECO:0007669"/>
    <property type="project" value="TreeGrafter"/>
</dbReference>
<sequence>MEIRGRNADTGRDQTRPSIDDLFDYDAGFDEILRETQVNQQHNDSSNPTSRSKNVPAESNGVSLGLDEEVKVAPKRRPVAKLDEARLLSPAGIPKLRKNAKTKLKFKGKGHEYSDAMRLLNFYQFWLDDLYPRAKFTDGLTMIEKLGHSKRIQIMRKEWIDEGKPSLYAADRDEDESNNTTQLPASNAANSAEVTNNGHEQHERDNELFPTTTANTAQRDSRISSAQENQDNADDSTENQISSIFGGGGGGRGRISEHPFADNADGDDDLFVRDDRNDNAHVNVNMPARNVENTPEDDELDALLAEHEGGNMPIEREPKPSTVTMPKDSNSGPPQESAFDDLDAMDDYDF</sequence>
<comment type="similarity">
    <text evidence="2 9">Belongs to the CSM3 family.</text>
</comment>
<comment type="function">
    <text evidence="9">Plays an important role in the control of DNA replication and the maintenance of replication fork stability.</text>
</comment>
<reference evidence="13" key="1">
    <citation type="journal article" date="2015" name="PLoS Genet.">
        <title>The dynamic genome and transcriptome of the human fungal pathogen Blastomyces and close relative Emmonsia.</title>
        <authorList>
            <person name="Munoz J.F."/>
            <person name="Gauthier G.M."/>
            <person name="Desjardins C.A."/>
            <person name="Gallo J.E."/>
            <person name="Holder J."/>
            <person name="Sullivan T.D."/>
            <person name="Marty A.J."/>
            <person name="Carmen J.C."/>
            <person name="Chen Z."/>
            <person name="Ding L."/>
            <person name="Gujja S."/>
            <person name="Magrini V."/>
            <person name="Misas E."/>
            <person name="Mitreva M."/>
            <person name="Priest M."/>
            <person name="Saif S."/>
            <person name="Whiston E.A."/>
            <person name="Young S."/>
            <person name="Zeng Q."/>
            <person name="Goldman W.E."/>
            <person name="Mardis E.R."/>
            <person name="Taylor J.W."/>
            <person name="McEwen J.G."/>
            <person name="Clay O.K."/>
            <person name="Klein B.S."/>
            <person name="Cuomo C.A."/>
        </authorList>
    </citation>
    <scope>NUCLEOTIDE SEQUENCE [LARGE SCALE GENOMIC DNA]</scope>
    <source>
        <strain evidence="13">UAMH 3008</strain>
    </source>
</reference>
<dbReference type="OrthoDB" id="437078at2759"/>
<keyword evidence="6 9" id="KW-0539">Nucleus</keyword>
<evidence type="ECO:0000259" key="11">
    <source>
        <dbReference type="Pfam" id="PF07962"/>
    </source>
</evidence>
<dbReference type="Proteomes" id="UP000034164">
    <property type="component" value="Unassembled WGS sequence"/>
</dbReference>
<evidence type="ECO:0000256" key="1">
    <source>
        <dbReference type="ARBA" id="ARBA00004123"/>
    </source>
</evidence>
<evidence type="ECO:0000256" key="10">
    <source>
        <dbReference type="SAM" id="MobiDB-lite"/>
    </source>
</evidence>
<feature type="compositionally biased region" description="Polar residues" evidence="10">
    <location>
        <begin position="37"/>
        <end position="53"/>
    </location>
</feature>
<dbReference type="InterPro" id="IPR040038">
    <property type="entry name" value="TIPIN/Csm3/Swi3"/>
</dbReference>
<dbReference type="GO" id="GO:0006974">
    <property type="term" value="P:DNA damage response"/>
    <property type="evidence" value="ECO:0007669"/>
    <property type="project" value="UniProtKB-KW"/>
</dbReference>
<proteinExistence type="inferred from homology"/>
<evidence type="ECO:0000256" key="7">
    <source>
        <dbReference type="ARBA" id="ARBA00023306"/>
    </source>
</evidence>
<evidence type="ECO:0000256" key="6">
    <source>
        <dbReference type="ARBA" id="ARBA00023242"/>
    </source>
</evidence>
<dbReference type="GO" id="GO:0003677">
    <property type="term" value="F:DNA binding"/>
    <property type="evidence" value="ECO:0007669"/>
    <property type="project" value="TreeGrafter"/>
</dbReference>
<comment type="caution">
    <text evidence="12">The sequence shown here is derived from an EMBL/GenBank/DDBJ whole genome shotgun (WGS) entry which is preliminary data.</text>
</comment>
<keyword evidence="7 9" id="KW-0131">Cell cycle</keyword>
<feature type="region of interest" description="Disordered" evidence="10">
    <location>
        <begin position="37"/>
        <end position="63"/>
    </location>
</feature>
<keyword evidence="5" id="KW-0236">DNA replication inhibitor</keyword>
<feature type="compositionally biased region" description="Acidic residues" evidence="10">
    <location>
        <begin position="338"/>
        <end position="350"/>
    </location>
</feature>
<feature type="compositionally biased region" description="Basic and acidic residues" evidence="10">
    <location>
        <begin position="305"/>
        <end position="319"/>
    </location>
</feature>
<feature type="compositionally biased region" description="Polar residues" evidence="10">
    <location>
        <begin position="321"/>
        <end position="334"/>
    </location>
</feature>
<dbReference type="InterPro" id="IPR012923">
    <property type="entry name" value="Csm3"/>
</dbReference>
<accession>A0A0G2I1U6</accession>
<feature type="compositionally biased region" description="Basic and acidic residues" evidence="10">
    <location>
        <begin position="1"/>
        <end position="19"/>
    </location>
</feature>
<dbReference type="Pfam" id="PF07962">
    <property type="entry name" value="Swi3"/>
    <property type="match status" value="1"/>
</dbReference>
<feature type="compositionally biased region" description="Polar residues" evidence="10">
    <location>
        <begin position="178"/>
        <end position="198"/>
    </location>
</feature>
<feature type="region of interest" description="Disordered" evidence="10">
    <location>
        <begin position="170"/>
        <end position="274"/>
    </location>
</feature>
<dbReference type="GO" id="GO:0031297">
    <property type="term" value="P:replication fork processing"/>
    <property type="evidence" value="ECO:0007669"/>
    <property type="project" value="UniProtKB-UniRule"/>
</dbReference>
<evidence type="ECO:0000256" key="4">
    <source>
        <dbReference type="ARBA" id="ARBA00022763"/>
    </source>
</evidence>
<dbReference type="GO" id="GO:0031298">
    <property type="term" value="C:replication fork protection complex"/>
    <property type="evidence" value="ECO:0007669"/>
    <property type="project" value="TreeGrafter"/>
</dbReference>
<dbReference type="PANTHER" id="PTHR13220">
    <property type="entry name" value="TIMELESS INTERACTING-RELATED"/>
    <property type="match status" value="1"/>
</dbReference>
<feature type="compositionally biased region" description="Polar residues" evidence="10">
    <location>
        <begin position="209"/>
        <end position="230"/>
    </location>
</feature>
<name>A0A0G2I1U6_9EURO</name>
<protein>
    <recommendedName>
        <fullName evidence="9">Chromosome segregation in meiosis protein</fullName>
    </recommendedName>
</protein>
<gene>
    <name evidence="12" type="ORF">EMCG_00236</name>
</gene>
<feature type="region of interest" description="Disordered" evidence="10">
    <location>
        <begin position="1"/>
        <end position="22"/>
    </location>
</feature>
<keyword evidence="4 9" id="KW-0227">DNA damage</keyword>
<evidence type="ECO:0000256" key="8">
    <source>
        <dbReference type="ARBA" id="ARBA00025496"/>
    </source>
</evidence>
<dbReference type="EMBL" id="LCZI01000779">
    <property type="protein sequence ID" value="KKZ64567.1"/>
    <property type="molecule type" value="Genomic_DNA"/>
</dbReference>
<feature type="domain" description="Chromosome segregation in meiosis protein 3" evidence="11">
    <location>
        <begin position="81"/>
        <end position="163"/>
    </location>
</feature>
<dbReference type="PANTHER" id="PTHR13220:SF11">
    <property type="entry name" value="TIMELESS-INTERACTING PROTEIN"/>
    <property type="match status" value="1"/>
</dbReference>
<evidence type="ECO:0000256" key="5">
    <source>
        <dbReference type="ARBA" id="ARBA00022880"/>
    </source>
</evidence>
<comment type="subcellular location">
    <subcellularLocation>
        <location evidence="1 9">Nucleus</location>
    </subcellularLocation>
</comment>
<dbReference type="VEuPathDB" id="FungiDB:EMCG_00236"/>
<evidence type="ECO:0000256" key="9">
    <source>
        <dbReference type="RuleBase" id="RU366049"/>
    </source>
</evidence>
<evidence type="ECO:0000256" key="2">
    <source>
        <dbReference type="ARBA" id="ARBA00006075"/>
    </source>
</evidence>
<evidence type="ECO:0000313" key="13">
    <source>
        <dbReference type="Proteomes" id="UP000034164"/>
    </source>
</evidence>
<feature type="region of interest" description="Disordered" evidence="10">
    <location>
        <begin position="305"/>
        <end position="350"/>
    </location>
</feature>
<comment type="function">
    <text evidence="8">Forms a fork protection complex (FPC) with TOF1 and which is required for chromosome segregation during meiosis and DNA damage repair. FPC coordinates leading and lagging strand synthesis and moves with the replication fork. FPC stabilizes replication forks in a configuration that is recognized by replication checkpoint sensors.</text>
</comment>
<comment type="subunit">
    <text evidence="3">Component of the fork protection complex (FPC) consisting of TOF1 and CSM3.</text>
</comment>
<dbReference type="GO" id="GO:0000076">
    <property type="term" value="P:DNA replication checkpoint signaling"/>
    <property type="evidence" value="ECO:0007669"/>
    <property type="project" value="UniProtKB-UniRule"/>
</dbReference>
<organism evidence="12 13">
    <name type="scientific">[Emmonsia] crescens</name>
    <dbReference type="NCBI Taxonomy" id="73230"/>
    <lineage>
        <taxon>Eukaryota</taxon>
        <taxon>Fungi</taxon>
        <taxon>Dikarya</taxon>
        <taxon>Ascomycota</taxon>
        <taxon>Pezizomycotina</taxon>
        <taxon>Eurotiomycetes</taxon>
        <taxon>Eurotiomycetidae</taxon>
        <taxon>Onygenales</taxon>
        <taxon>Ajellomycetaceae</taxon>
        <taxon>Emergomyces</taxon>
    </lineage>
</organism>